<gene>
    <name evidence="6" type="primary">ABSGL_01895.1 scaffold 2540</name>
</gene>
<dbReference type="GO" id="GO:0045159">
    <property type="term" value="F:myosin II binding"/>
    <property type="evidence" value="ECO:0007669"/>
    <property type="project" value="TreeGrafter"/>
</dbReference>
<dbReference type="GO" id="GO:0005737">
    <property type="term" value="C:cytoplasm"/>
    <property type="evidence" value="ECO:0007669"/>
    <property type="project" value="TreeGrafter"/>
</dbReference>
<dbReference type="SMART" id="SM00320">
    <property type="entry name" value="WD40"/>
    <property type="match status" value="4"/>
</dbReference>
<dbReference type="GO" id="GO:0006893">
    <property type="term" value="P:Golgi to plasma membrane transport"/>
    <property type="evidence" value="ECO:0007669"/>
    <property type="project" value="TreeGrafter"/>
</dbReference>
<keyword evidence="2" id="KW-0268">Exocytosis</keyword>
<dbReference type="InParanoid" id="A0A163J0Q4"/>
<evidence type="ECO:0000313" key="7">
    <source>
        <dbReference type="Proteomes" id="UP000078561"/>
    </source>
</evidence>
<dbReference type="STRING" id="4829.A0A163J0Q4"/>
<evidence type="ECO:0000256" key="1">
    <source>
        <dbReference type="ARBA" id="ARBA00008070"/>
    </source>
</evidence>
<accession>A0A163J0Q4</accession>
<dbReference type="InterPro" id="IPR001680">
    <property type="entry name" value="WD40_rpt"/>
</dbReference>
<feature type="domain" description="Lethal giant larvae (Lgl)-like C-terminal" evidence="5">
    <location>
        <begin position="983"/>
        <end position="1075"/>
    </location>
</feature>
<dbReference type="InterPro" id="IPR036322">
    <property type="entry name" value="WD40_repeat_dom_sf"/>
</dbReference>
<feature type="compositionally biased region" description="Basic residues" evidence="4">
    <location>
        <begin position="867"/>
        <end position="882"/>
    </location>
</feature>
<evidence type="ECO:0000256" key="3">
    <source>
        <dbReference type="PROSITE-ProRule" id="PRU00221"/>
    </source>
</evidence>
<evidence type="ECO:0000313" key="6">
    <source>
        <dbReference type="EMBL" id="SAL96482.1"/>
    </source>
</evidence>
<comment type="similarity">
    <text evidence="1">Belongs to the WD repeat L(2)GL family.</text>
</comment>
<feature type="compositionally biased region" description="Low complexity" evidence="4">
    <location>
        <begin position="900"/>
        <end position="918"/>
    </location>
</feature>
<dbReference type="CDD" id="cd15873">
    <property type="entry name" value="R-SNARE_STXBP5_6"/>
    <property type="match status" value="1"/>
</dbReference>
<feature type="compositionally biased region" description="Polar residues" evidence="4">
    <location>
        <begin position="795"/>
        <end position="815"/>
    </location>
</feature>
<feature type="repeat" description="WD" evidence="3">
    <location>
        <begin position="243"/>
        <end position="278"/>
    </location>
</feature>
<dbReference type="Proteomes" id="UP000078561">
    <property type="component" value="Unassembled WGS sequence"/>
</dbReference>
<reference evidence="6" key="1">
    <citation type="submission" date="2016-04" db="EMBL/GenBank/DDBJ databases">
        <authorList>
            <person name="Evans L.H."/>
            <person name="Alamgir A."/>
            <person name="Owens N."/>
            <person name="Weber N.D."/>
            <person name="Virtaneva K."/>
            <person name="Barbian K."/>
            <person name="Babar A."/>
            <person name="Rosenke K."/>
        </authorList>
    </citation>
    <scope>NUCLEOTIDE SEQUENCE [LARGE SCALE GENOMIC DNA]</scope>
    <source>
        <strain evidence="6">CBS 101.48</strain>
    </source>
</reference>
<dbReference type="Gene3D" id="2.130.10.10">
    <property type="entry name" value="YVTN repeat-like/Quinoprotein amine dehydrogenase"/>
    <property type="match status" value="1"/>
</dbReference>
<proteinExistence type="inferred from homology"/>
<evidence type="ECO:0000256" key="4">
    <source>
        <dbReference type="SAM" id="MobiDB-lite"/>
    </source>
</evidence>
<dbReference type="EMBL" id="LT551144">
    <property type="protein sequence ID" value="SAL96482.1"/>
    <property type="molecule type" value="Genomic_DNA"/>
</dbReference>
<feature type="region of interest" description="Disordered" evidence="4">
    <location>
        <begin position="795"/>
        <end position="924"/>
    </location>
</feature>
<keyword evidence="7" id="KW-1185">Reference proteome</keyword>
<dbReference type="SUPFAM" id="SSF75011">
    <property type="entry name" value="3-carboxy-cis,cis-mucoante lactonizing enzyme"/>
    <property type="match status" value="1"/>
</dbReference>
<dbReference type="OrthoDB" id="19944at2759"/>
<dbReference type="GO" id="GO:0006887">
    <property type="term" value="P:exocytosis"/>
    <property type="evidence" value="ECO:0007669"/>
    <property type="project" value="UniProtKB-KW"/>
</dbReference>
<dbReference type="PANTHER" id="PTHR10241">
    <property type="entry name" value="LETHAL 2 GIANT LARVAE PROTEIN"/>
    <property type="match status" value="1"/>
</dbReference>
<dbReference type="SUPFAM" id="SSF50978">
    <property type="entry name" value="WD40 repeat-like"/>
    <property type="match status" value="2"/>
</dbReference>
<dbReference type="GO" id="GO:0019905">
    <property type="term" value="F:syntaxin binding"/>
    <property type="evidence" value="ECO:0007669"/>
    <property type="project" value="TreeGrafter"/>
</dbReference>
<protein>
    <recommendedName>
        <fullName evidence="5">Lethal giant larvae (Lgl)-like C-terminal domain-containing protein</fullName>
    </recommendedName>
</protein>
<keyword evidence="3" id="KW-0853">WD repeat</keyword>
<sequence length="1186" mass="132051">MTLFNKLSNFAHKAKDSAIAKNVISKDKRLDLPLSNSVQLDKIHFDLMANFGLESRISVMAYDTTAGLLAIAFHDGGTQATHLRVFGRGVSSTLPLPNIDPIKYLQFKTGCSLLVLIDKKNIVYTVDLKKQHIQYMLPTKGIITSYCYATGTDWLFIGFADGCVDVFDLRLGQLAKYGIPDLTSSQADGRQNQQASEQRHVGSMVVALELHPTNLNWILIGYESAVFLWDIREQMIHSTYALQSQSDTRLSSLAWSPQGDRFMAGYDDGYLHLWAVDSELQPVLSRQVFPSLDKSQPCEAVYKLAWYFDDGAQKSYLVVCGGSAIKDIYGIHVLEFDMNQHGDARKQSIIPSSSDIMDFTLLWADPYSPRSPLGVVLLGCDGSVSAHGLDHGYPELTMPPSLAMTHPFVSNACFIPMIAEDVYRKLTTLTDADRQTRYMPLTGGGVGPSHIYKIPSNDILVTIHIGEVIQFWDASYTSLRPLPQLTIRCHDDLEDTTSYLCCIDLNSVSGTISVGFSNGTVLLYEIVDERQQQQQQLEHQSDFDKSNAHFISQCDDTINELAGILNDMQNSPTCEDDPHIDKEVETDSATNPFLSQDTTNLDNDGVVPHHDTDDAMPQHSLDQQPDGRIIPMKRSKKLFGFSPDIKIQLDGSIELITSTGLEIIACATSQGQIVVINTTLQKVYHTIDIKDVIETETEKGAHQQEHTQGDMEKIPTISYLKFVNTYAYGETARTSTQLLIGLSNNDIYQCDVLSPNYQSPSLLYHNRSTPNSIQDMHVINLDGQQQFASETIINDNPSIGQQADNSIDEITSSPSDQKELAPTNSDVQKVDPELPPTSPSQQQEDEKEQPPQKPSSTSTVSVERGRSFLRRKSMKKSTKNKRPTSNASLDSQDEAWEALSKTSTKTTVSSTGSSSSKHSTGRPHAPVYAYQEQPHFIIVSSTKSVCVILSGFGLKLYEFRLQDLDDDKNPDDIVISTMPISIDDVKCLSVLLKSGYLVILSLPHLQPIARTPLPQGALKLNESALTTDGRILLWTGKYDMQEWMYLHSETSLPFGHSVELFNIDKKLPPHPSKAMHQKSAKKTWFGVVAGAFKKEPLSVEELDTIMGRINTGQTQQKLRSSSTSESSTNVKKSGLFKELGDKMNERGERLNDLGKKFSDMNDASGDFLKAVKDYNERQAQKKWWEF</sequence>
<dbReference type="OMA" id="IVWKFFD"/>
<dbReference type="InterPro" id="IPR013905">
    <property type="entry name" value="Lgl_C_dom"/>
</dbReference>
<dbReference type="PANTHER" id="PTHR10241:SF25">
    <property type="entry name" value="TOMOSYN, ISOFORM C"/>
    <property type="match status" value="1"/>
</dbReference>
<dbReference type="AlphaFoldDB" id="A0A163J0Q4"/>
<name>A0A163J0Q4_ABSGL</name>
<dbReference type="GO" id="GO:0005886">
    <property type="term" value="C:plasma membrane"/>
    <property type="evidence" value="ECO:0007669"/>
    <property type="project" value="TreeGrafter"/>
</dbReference>
<dbReference type="GO" id="GO:0005096">
    <property type="term" value="F:GTPase activator activity"/>
    <property type="evidence" value="ECO:0007669"/>
    <property type="project" value="TreeGrafter"/>
</dbReference>
<feature type="region of interest" description="Disordered" evidence="4">
    <location>
        <begin position="1112"/>
        <end position="1131"/>
    </location>
</feature>
<dbReference type="PROSITE" id="PS50082">
    <property type="entry name" value="WD_REPEATS_2"/>
    <property type="match status" value="1"/>
</dbReference>
<dbReference type="InterPro" id="IPR015943">
    <property type="entry name" value="WD40/YVTN_repeat-like_dom_sf"/>
</dbReference>
<organism evidence="6">
    <name type="scientific">Absidia glauca</name>
    <name type="common">Pin mould</name>
    <dbReference type="NCBI Taxonomy" id="4829"/>
    <lineage>
        <taxon>Eukaryota</taxon>
        <taxon>Fungi</taxon>
        <taxon>Fungi incertae sedis</taxon>
        <taxon>Mucoromycota</taxon>
        <taxon>Mucoromycotina</taxon>
        <taxon>Mucoromycetes</taxon>
        <taxon>Mucorales</taxon>
        <taxon>Cunninghamellaceae</taxon>
        <taxon>Absidia</taxon>
    </lineage>
</organism>
<evidence type="ECO:0000259" key="5">
    <source>
        <dbReference type="Pfam" id="PF08596"/>
    </source>
</evidence>
<dbReference type="Pfam" id="PF08596">
    <property type="entry name" value="Lgl_C"/>
    <property type="match status" value="1"/>
</dbReference>
<evidence type="ECO:0000256" key="2">
    <source>
        <dbReference type="ARBA" id="ARBA00022483"/>
    </source>
</evidence>